<reference evidence="2 3" key="2">
    <citation type="submission" date="2018-11" db="EMBL/GenBank/DDBJ databases">
        <authorList>
            <consortium name="Pathogen Informatics"/>
        </authorList>
    </citation>
    <scope>NUCLEOTIDE SEQUENCE [LARGE SCALE GENOMIC DNA]</scope>
</reference>
<feature type="region of interest" description="Disordered" evidence="1">
    <location>
        <begin position="115"/>
        <end position="148"/>
    </location>
</feature>
<feature type="compositionally biased region" description="Polar residues" evidence="1">
    <location>
        <begin position="199"/>
        <end position="227"/>
    </location>
</feature>
<dbReference type="AlphaFoldDB" id="A0A183CWD9"/>
<feature type="region of interest" description="Disordered" evidence="1">
    <location>
        <begin position="184"/>
        <end position="227"/>
    </location>
</feature>
<evidence type="ECO:0000313" key="2">
    <source>
        <dbReference type="EMBL" id="VDK28707.1"/>
    </source>
</evidence>
<dbReference type="EMBL" id="UYRT01000783">
    <property type="protein sequence ID" value="VDK28707.1"/>
    <property type="molecule type" value="Genomic_DNA"/>
</dbReference>
<proteinExistence type="predicted"/>
<sequence length="392" mass="42936">VNSSSCDVSRVPSIDHGSVVRESGTDGNERPALLLLDTRQPLERPHLRDTAALDEDSLLENLPRFDNCNKTSNDSWRNLNWSPLRPSSTRRDLEHYESSEQLARQRKLSTSIKCSPHREARVPTTRGTNETRPSGLPPIPTYQQTGNTWRKNLPSHSSRNYHSARPFSTSDGYIRNRERAGYERGYMGNSDRGRDCSQCRGSDNSRSNARIANHYGPTNRSSCSDGATESSFDLAAVAAAASDEKRIHGAGAGGGATMSSDCSATAAAAAHRMNKRFGSTRSRISPPVHLALKTPPQSFVDECGVEERTTGSAVVTVKASPAVASSNVQTIVVTSDLVAKEDNSGPGESYSFQQNAENLRAKTHDAVEQLANEFDERVTLGTRGYIFFFFFY</sequence>
<name>A0A183CWD9_9BILA</name>
<evidence type="ECO:0000313" key="4">
    <source>
        <dbReference type="WBParaSite" id="GPUH_0000078001-mRNA-1"/>
    </source>
</evidence>
<protein>
    <submittedName>
        <fullName evidence="2 4">Uncharacterized protein</fullName>
    </submittedName>
</protein>
<gene>
    <name evidence="2" type="ORF">GPUH_LOCUS780</name>
</gene>
<evidence type="ECO:0000256" key="1">
    <source>
        <dbReference type="SAM" id="MobiDB-lite"/>
    </source>
</evidence>
<dbReference type="WBParaSite" id="GPUH_0000078001-mRNA-1">
    <property type="protein sequence ID" value="GPUH_0000078001-mRNA-1"/>
    <property type="gene ID" value="GPUH_0000078001"/>
</dbReference>
<organism evidence="4">
    <name type="scientific">Gongylonema pulchrum</name>
    <dbReference type="NCBI Taxonomy" id="637853"/>
    <lineage>
        <taxon>Eukaryota</taxon>
        <taxon>Metazoa</taxon>
        <taxon>Ecdysozoa</taxon>
        <taxon>Nematoda</taxon>
        <taxon>Chromadorea</taxon>
        <taxon>Rhabditida</taxon>
        <taxon>Spirurina</taxon>
        <taxon>Spiruromorpha</taxon>
        <taxon>Spiruroidea</taxon>
        <taxon>Gongylonematidae</taxon>
        <taxon>Gongylonema</taxon>
    </lineage>
</organism>
<evidence type="ECO:0000313" key="3">
    <source>
        <dbReference type="Proteomes" id="UP000271098"/>
    </source>
</evidence>
<feature type="region of interest" description="Disordered" evidence="1">
    <location>
        <begin position="1"/>
        <end position="28"/>
    </location>
</feature>
<dbReference type="Proteomes" id="UP000271098">
    <property type="component" value="Unassembled WGS sequence"/>
</dbReference>
<reference evidence="4" key="1">
    <citation type="submission" date="2016-06" db="UniProtKB">
        <authorList>
            <consortium name="WormBaseParasite"/>
        </authorList>
    </citation>
    <scope>IDENTIFICATION</scope>
</reference>
<keyword evidence="3" id="KW-1185">Reference proteome</keyword>
<accession>A0A183CWD9</accession>
<dbReference type="OrthoDB" id="5840719at2759"/>